<evidence type="ECO:0000256" key="18">
    <source>
        <dbReference type="PIRSR" id="PIRSR038885-1"/>
    </source>
</evidence>
<dbReference type="InterPro" id="IPR048260">
    <property type="entry name" value="Cytochrome_b_C_euk/bac"/>
</dbReference>
<geneLocation type="mitochondrion" evidence="23"/>
<evidence type="ECO:0000259" key="21">
    <source>
        <dbReference type="PROSITE" id="PS51002"/>
    </source>
</evidence>
<dbReference type="InterPro" id="IPR030689">
    <property type="entry name" value="Cytochrome_b"/>
</dbReference>
<comment type="similarity">
    <text evidence="17 20">Belongs to the cytochrome b family.</text>
</comment>
<comment type="cofactor">
    <cofactor evidence="20">
        <name>heme b</name>
        <dbReference type="ChEBI" id="CHEBI:60344"/>
    </cofactor>
    <text evidence="20">Binds 2 heme groups non-covalently.</text>
</comment>
<dbReference type="Gene3D" id="1.20.810.10">
    <property type="entry name" value="Cytochrome Bc1 Complex, Chain C"/>
    <property type="match status" value="1"/>
</dbReference>
<feature type="binding site" description="axial binding residue" evidence="19">
    <location>
        <position position="196"/>
    </location>
    <ligand>
        <name>heme b</name>
        <dbReference type="ChEBI" id="CHEBI:60344"/>
        <label>b566</label>
    </ligand>
    <ligandPart>
        <name>Fe</name>
        <dbReference type="ChEBI" id="CHEBI:18248"/>
    </ligandPart>
</feature>
<dbReference type="GO" id="GO:0005743">
    <property type="term" value="C:mitochondrial inner membrane"/>
    <property type="evidence" value="ECO:0007669"/>
    <property type="project" value="UniProtKB-SubCell"/>
</dbReference>
<organism evidence="23">
    <name type="scientific">Pampus argenteus</name>
    <name type="common">Silver pomfret</name>
    <name type="synonym">Stromateus argenteus</name>
    <dbReference type="NCBI Taxonomy" id="206143"/>
    <lineage>
        <taxon>Eukaryota</taxon>
        <taxon>Metazoa</taxon>
        <taxon>Chordata</taxon>
        <taxon>Craniata</taxon>
        <taxon>Vertebrata</taxon>
        <taxon>Euteleostomi</taxon>
        <taxon>Actinopterygii</taxon>
        <taxon>Neopterygii</taxon>
        <taxon>Teleostei</taxon>
        <taxon>Neoteleostei</taxon>
        <taxon>Acanthomorphata</taxon>
        <taxon>Pelagiaria</taxon>
        <taxon>Scombriformes</taxon>
        <taxon>Stromateidae</taxon>
        <taxon>Pampus</taxon>
    </lineage>
</organism>
<evidence type="ECO:0000256" key="14">
    <source>
        <dbReference type="ARBA" id="ARBA00023075"/>
    </source>
</evidence>
<evidence type="ECO:0000256" key="3">
    <source>
        <dbReference type="ARBA" id="ARBA00011660"/>
    </source>
</evidence>
<dbReference type="InterPro" id="IPR016174">
    <property type="entry name" value="Di-haem_cyt_TM"/>
</dbReference>
<comment type="subunit">
    <text evidence="3">The cytochrome bc1 complex contains 3 respiratory subunits (MT-CYB, CYC1 and UQCRFS1), 2 core proteins (UQCRC1 and UQCRC2) and probably 6 low-molecular weight proteins.</text>
</comment>
<keyword evidence="11 20" id="KW-0249">Electron transport</keyword>
<keyword evidence="12 20" id="KW-1133">Transmembrane helix</keyword>
<evidence type="ECO:0000256" key="4">
    <source>
        <dbReference type="ARBA" id="ARBA00013531"/>
    </source>
</evidence>
<dbReference type="AlphaFoldDB" id="A0A140X6T8"/>
<accession>A0A140X6T8</accession>
<feature type="transmembrane region" description="Helical" evidence="20">
    <location>
        <begin position="113"/>
        <end position="133"/>
    </location>
</feature>
<comment type="cofactor">
    <cofactor evidence="19">
        <name>heme</name>
        <dbReference type="ChEBI" id="CHEBI:30413"/>
    </cofactor>
    <text evidence="19">Binds 2 heme groups non-covalently.</text>
</comment>
<feature type="domain" description="Cytochrome b/b6 N-terminal region profile" evidence="21">
    <location>
        <begin position="1"/>
        <end position="209"/>
    </location>
</feature>
<dbReference type="PANTHER" id="PTHR19271">
    <property type="entry name" value="CYTOCHROME B"/>
    <property type="match status" value="1"/>
</dbReference>
<feature type="transmembrane region" description="Helical" evidence="20">
    <location>
        <begin position="223"/>
        <end position="246"/>
    </location>
</feature>
<dbReference type="GO" id="GO:0006122">
    <property type="term" value="P:mitochondrial electron transport, ubiquinol to cytochrome c"/>
    <property type="evidence" value="ECO:0007669"/>
    <property type="project" value="TreeGrafter"/>
</dbReference>
<sequence>MANLRKTHPLLKIINGSLIDLPTPSNISAWWNFGSLLGLCLISQILTGLFLAMHYTPDIESAFNSVAHICRDVNFGWLIRNLHANGASFFFICIYLHIGRGLYYGSYLYMETWNTGVILLLLVMMTAFVGYVLPWGQMSFWGATVITNLLSAVPYVGVTLVEWIWGGFSVDNATLTRFFAFHFVLPFIITALMIIHLFFLHLTGSNNPIGLNSSTDKIPFHPYFLYKDLLGFVILLTALTSLALFFPNLLGDPDNFTPANPMVTPPHIKPEWYFLFAYAILRSIPNKLGGVLALLASILVLMLVPLLHTSKQRTLTFRPFSQFLFWTLVADTAILTWIGGMPAEHPFIIIGQVASVLYFSIFLIMFPIAGWTENKMLQ</sequence>
<dbReference type="PROSITE" id="PS51002">
    <property type="entry name" value="CYTB_NTER"/>
    <property type="match status" value="1"/>
</dbReference>
<evidence type="ECO:0000256" key="9">
    <source>
        <dbReference type="ARBA" id="ARBA00022723"/>
    </source>
</evidence>
<dbReference type="GO" id="GO:0046872">
    <property type="term" value="F:metal ion binding"/>
    <property type="evidence" value="ECO:0007669"/>
    <property type="project" value="UniProtKB-UniRule"/>
</dbReference>
<feature type="binding site" description="axial binding residue" evidence="19">
    <location>
        <position position="182"/>
    </location>
    <ligand>
        <name>heme b</name>
        <dbReference type="ChEBI" id="CHEBI:60344"/>
        <label>b562</label>
    </ligand>
    <ligandPart>
        <name>Fe</name>
        <dbReference type="ChEBI" id="CHEBI:18248"/>
    </ligandPart>
</feature>
<evidence type="ECO:0000313" key="23">
    <source>
        <dbReference type="EMBL" id="AIG54248.1"/>
    </source>
</evidence>
<evidence type="ECO:0000256" key="13">
    <source>
        <dbReference type="ARBA" id="ARBA00023004"/>
    </source>
</evidence>
<dbReference type="Pfam" id="PF00033">
    <property type="entry name" value="Cytochrome_B"/>
    <property type="match status" value="1"/>
</dbReference>
<evidence type="ECO:0000256" key="12">
    <source>
        <dbReference type="ARBA" id="ARBA00022989"/>
    </source>
</evidence>
<feature type="transmembrane region" description="Helical" evidence="20">
    <location>
        <begin position="178"/>
        <end position="202"/>
    </location>
</feature>
<keyword evidence="9 19" id="KW-0479">Metal-binding</keyword>
<comment type="subcellular location">
    <subcellularLocation>
        <location evidence="2">Mitochondrion inner membrane</location>
        <topology evidence="2">Multi-pass membrane protein</topology>
    </subcellularLocation>
</comment>
<dbReference type="PANTHER" id="PTHR19271:SF16">
    <property type="entry name" value="CYTOCHROME B"/>
    <property type="match status" value="1"/>
</dbReference>
<comment type="function">
    <text evidence="1 20">Component of the ubiquinol-cytochrome c reductase complex (complex III or cytochrome b-c1 complex) that is part of the mitochondrial respiratory chain. The b-c1 complex mediates electron transfer from ubiquinol to cytochrome c. Contributes to the generation of a proton gradient across the mitochondrial membrane that is then used for ATP synthesis.</text>
</comment>
<keyword evidence="13 19" id="KW-0408">Iron</keyword>
<proteinExistence type="inferred from homology"/>
<keyword evidence="14" id="KW-0830">Ubiquinone</keyword>
<evidence type="ECO:0000256" key="11">
    <source>
        <dbReference type="ARBA" id="ARBA00022982"/>
    </source>
</evidence>
<feature type="transmembrane region" description="Helical" evidence="20">
    <location>
        <begin position="320"/>
        <end position="340"/>
    </location>
</feature>
<evidence type="ECO:0000256" key="16">
    <source>
        <dbReference type="ARBA" id="ARBA00023136"/>
    </source>
</evidence>
<keyword evidence="6 19" id="KW-0349">Heme</keyword>
<feature type="binding site" description="axial binding residue" evidence="19">
    <location>
        <position position="83"/>
    </location>
    <ligand>
        <name>heme b</name>
        <dbReference type="ChEBI" id="CHEBI:60344"/>
        <label>b562</label>
    </ligand>
    <ligandPart>
        <name>Fe</name>
        <dbReference type="ChEBI" id="CHEBI:18248"/>
    </ligandPart>
</feature>
<keyword evidence="15 20" id="KW-0496">Mitochondrion</keyword>
<evidence type="ECO:0000256" key="1">
    <source>
        <dbReference type="ARBA" id="ARBA00002566"/>
    </source>
</evidence>
<evidence type="ECO:0000256" key="19">
    <source>
        <dbReference type="PIRSR" id="PIRSR038885-2"/>
    </source>
</evidence>
<feature type="transmembrane region" description="Helical" evidence="20">
    <location>
        <begin position="30"/>
        <end position="56"/>
    </location>
</feature>
<dbReference type="InterPro" id="IPR036150">
    <property type="entry name" value="Cyt_b/b6_C_sf"/>
</dbReference>
<name>A0A140X6T8_PAMAR</name>
<feature type="binding site" evidence="18">
    <location>
        <position position="201"/>
    </location>
    <ligand>
        <name>a ubiquinone</name>
        <dbReference type="ChEBI" id="CHEBI:16389"/>
    </ligand>
</feature>
<dbReference type="FunFam" id="1.20.810.10:FF:000002">
    <property type="entry name" value="Cytochrome b"/>
    <property type="match status" value="1"/>
</dbReference>
<feature type="transmembrane region" description="Helical" evidence="20">
    <location>
        <begin position="145"/>
        <end position="166"/>
    </location>
</feature>
<evidence type="ECO:0000256" key="15">
    <source>
        <dbReference type="ARBA" id="ARBA00023128"/>
    </source>
</evidence>
<dbReference type="SUPFAM" id="SSF81648">
    <property type="entry name" value="a domain/subunit of cytochrome bc1 complex (Ubiquinol-cytochrome c reductase)"/>
    <property type="match status" value="1"/>
</dbReference>
<evidence type="ECO:0000259" key="22">
    <source>
        <dbReference type="PROSITE" id="PS51003"/>
    </source>
</evidence>
<dbReference type="InterPro" id="IPR005797">
    <property type="entry name" value="Cyt_b/b6_N"/>
</dbReference>
<dbReference type="PIRSF" id="PIRSF038885">
    <property type="entry name" value="COB"/>
    <property type="match status" value="1"/>
</dbReference>
<feature type="transmembrane region" description="Helical" evidence="20">
    <location>
        <begin position="77"/>
        <end position="98"/>
    </location>
</feature>
<evidence type="ECO:0000256" key="20">
    <source>
        <dbReference type="RuleBase" id="RU362117"/>
    </source>
</evidence>
<dbReference type="Pfam" id="PF00032">
    <property type="entry name" value="Cytochrom_B_C"/>
    <property type="match status" value="1"/>
</dbReference>
<dbReference type="PROSITE" id="PS51003">
    <property type="entry name" value="CYTB_CTER"/>
    <property type="match status" value="1"/>
</dbReference>
<protein>
    <recommendedName>
        <fullName evidence="4 20">Cytochrome b</fullName>
    </recommendedName>
</protein>
<dbReference type="EMBL" id="KJ630432">
    <property type="protein sequence ID" value="AIG54248.1"/>
    <property type="molecule type" value="Genomic_DNA"/>
</dbReference>
<dbReference type="GO" id="GO:0045275">
    <property type="term" value="C:respiratory chain complex III"/>
    <property type="evidence" value="ECO:0007669"/>
    <property type="project" value="InterPro"/>
</dbReference>
<evidence type="ECO:0000256" key="17">
    <source>
        <dbReference type="ARBA" id="ARBA00061233"/>
    </source>
</evidence>
<evidence type="ECO:0000256" key="2">
    <source>
        <dbReference type="ARBA" id="ARBA00004448"/>
    </source>
</evidence>
<keyword evidence="16 20" id="KW-0472">Membrane</keyword>
<evidence type="ECO:0000256" key="5">
    <source>
        <dbReference type="ARBA" id="ARBA00022448"/>
    </source>
</evidence>
<evidence type="ECO:0000256" key="7">
    <source>
        <dbReference type="ARBA" id="ARBA00022660"/>
    </source>
</evidence>
<dbReference type="CDD" id="cd00290">
    <property type="entry name" value="cytochrome_b_C"/>
    <property type="match status" value="1"/>
</dbReference>
<keyword evidence="10" id="KW-0999">Mitochondrion inner membrane</keyword>
<dbReference type="CDD" id="cd00284">
    <property type="entry name" value="Cytochrome_b_N"/>
    <property type="match status" value="1"/>
</dbReference>
<dbReference type="InterPro" id="IPR048259">
    <property type="entry name" value="Cytochrome_b_N_euk/bac"/>
</dbReference>
<evidence type="ECO:0000256" key="10">
    <source>
        <dbReference type="ARBA" id="ARBA00022792"/>
    </source>
</evidence>
<evidence type="ECO:0000256" key="8">
    <source>
        <dbReference type="ARBA" id="ARBA00022692"/>
    </source>
</evidence>
<reference evidence="23" key="1">
    <citation type="submission" date="2014-03" db="EMBL/GenBank/DDBJ databases">
        <title>Genetic diversity and population history of Pampus argenteus along the coast of China inferred from complete mitochondrial cytb sequences.</title>
        <authorList>
            <person name="Qiao H.Y."/>
            <person name="Cheng Q.Q."/>
            <person name="Sun D.D."/>
        </authorList>
    </citation>
    <scope>NUCLEOTIDE SEQUENCE</scope>
</reference>
<evidence type="ECO:0000256" key="6">
    <source>
        <dbReference type="ARBA" id="ARBA00022617"/>
    </source>
</evidence>
<feature type="transmembrane region" description="Helical" evidence="20">
    <location>
        <begin position="288"/>
        <end position="308"/>
    </location>
</feature>
<dbReference type="InterPro" id="IPR027387">
    <property type="entry name" value="Cytb/b6-like_sf"/>
</dbReference>
<dbReference type="GO" id="GO:0008121">
    <property type="term" value="F:quinol-cytochrome-c reductase activity"/>
    <property type="evidence" value="ECO:0007669"/>
    <property type="project" value="InterPro"/>
</dbReference>
<feature type="transmembrane region" description="Helical" evidence="20">
    <location>
        <begin position="346"/>
        <end position="369"/>
    </location>
</feature>
<feature type="binding site" description="axial binding residue" evidence="19">
    <location>
        <position position="97"/>
    </location>
    <ligand>
        <name>heme b</name>
        <dbReference type="ChEBI" id="CHEBI:60344"/>
        <label>b566</label>
    </ligand>
    <ligandPart>
        <name>Fe</name>
        <dbReference type="ChEBI" id="CHEBI:18248"/>
    </ligandPart>
</feature>
<dbReference type="SUPFAM" id="SSF81342">
    <property type="entry name" value="Transmembrane di-heme cytochromes"/>
    <property type="match status" value="1"/>
</dbReference>
<keyword evidence="7 20" id="KW-0679">Respiratory chain</keyword>
<feature type="domain" description="Cytochrome b/b6 C-terminal region profile" evidence="22">
    <location>
        <begin position="210"/>
        <end position="378"/>
    </location>
</feature>
<dbReference type="GO" id="GO:0016491">
    <property type="term" value="F:oxidoreductase activity"/>
    <property type="evidence" value="ECO:0007669"/>
    <property type="project" value="UniProtKB-UniRule"/>
</dbReference>
<keyword evidence="5 20" id="KW-0813">Transport</keyword>
<dbReference type="InterPro" id="IPR005798">
    <property type="entry name" value="Cyt_b/b6_C"/>
</dbReference>
<keyword evidence="8 20" id="KW-0812">Transmembrane</keyword>